<feature type="transmembrane region" description="Helical" evidence="1">
    <location>
        <begin position="25"/>
        <end position="48"/>
    </location>
</feature>
<evidence type="ECO:0000313" key="4">
    <source>
        <dbReference type="EMBL" id="GLG89936.1"/>
    </source>
</evidence>
<dbReference type="Gene3D" id="3.90.1720.10">
    <property type="entry name" value="endopeptidase domain like (from Nostoc punctiforme)"/>
    <property type="match status" value="1"/>
</dbReference>
<organism evidence="4 5">
    <name type="scientific">Sellimonas catena</name>
    <dbReference type="NCBI Taxonomy" id="2994035"/>
    <lineage>
        <taxon>Bacteria</taxon>
        <taxon>Bacillati</taxon>
        <taxon>Bacillota</taxon>
        <taxon>Clostridia</taxon>
        <taxon>Lachnospirales</taxon>
        <taxon>Lachnospiraceae</taxon>
        <taxon>Sellimonas</taxon>
    </lineage>
</organism>
<dbReference type="Proteomes" id="UP001145094">
    <property type="component" value="Unassembled WGS sequence"/>
</dbReference>
<reference evidence="3" key="2">
    <citation type="submission" date="2022-11" db="EMBL/GenBank/DDBJ databases">
        <title>Draft genome sequence of Sellimonas catena strain 12EGH17.</title>
        <authorList>
            <person name="Hisatomi A."/>
            <person name="Ohkuma M."/>
            <person name="Sakamoto M."/>
        </authorList>
    </citation>
    <scope>NUCLEOTIDE SEQUENCE</scope>
    <source>
        <strain evidence="3">12EGH17</strain>
    </source>
</reference>
<keyword evidence="1" id="KW-1133">Transmembrane helix</keyword>
<evidence type="ECO:0000259" key="2">
    <source>
        <dbReference type="Pfam" id="PF05257"/>
    </source>
</evidence>
<dbReference type="InterPro" id="IPR007921">
    <property type="entry name" value="CHAP_dom"/>
</dbReference>
<dbReference type="Pfam" id="PF05257">
    <property type="entry name" value="CHAP"/>
    <property type="match status" value="1"/>
</dbReference>
<comment type="caution">
    <text evidence="4">The sequence shown here is derived from an EMBL/GenBank/DDBJ whole genome shotgun (WGS) entry which is preliminary data.</text>
</comment>
<keyword evidence="6" id="KW-1185">Reference proteome</keyword>
<reference evidence="4 6" key="5">
    <citation type="journal article" date="2023" name="Int. J. Syst. Evol. Microbiol.">
        <title>Sellimonas catena sp. nov., isolated from human faeces.</title>
        <authorList>
            <person name="Hisatomi A."/>
            <person name="Ohkuma M."/>
            <person name="Sakamoto M."/>
        </authorList>
    </citation>
    <scope>NUCLEOTIDE SEQUENCE</scope>
    <source>
        <strain evidence="3 6">12EGH17</strain>
        <strain evidence="4">18CBH55</strain>
    </source>
</reference>
<keyword evidence="1" id="KW-0812">Transmembrane</keyword>
<evidence type="ECO:0000313" key="3">
    <source>
        <dbReference type="EMBL" id="GLG05036.1"/>
    </source>
</evidence>
<feature type="domain" description="Peptidase C51" evidence="2">
    <location>
        <begin position="189"/>
        <end position="277"/>
    </location>
</feature>
<dbReference type="EMBL" id="BSCH01000007">
    <property type="protein sequence ID" value="GLG89936.1"/>
    <property type="molecule type" value="Genomic_DNA"/>
</dbReference>
<reference evidence="3" key="1">
    <citation type="submission" date="2022-11" db="EMBL/GenBank/DDBJ databases">
        <title>Draft genome sequence of Sellimonas catena strain 12EGH17.</title>
        <authorList>
            <person name="Atsushi H."/>
            <person name="Moriya O."/>
            <person name="Mitsuo S."/>
        </authorList>
    </citation>
    <scope>NUCLEOTIDE SEQUENCE</scope>
    <source>
        <strain evidence="3">12EGH17</strain>
    </source>
</reference>
<proteinExistence type="predicted"/>
<keyword evidence="1" id="KW-0472">Membrane</keyword>
<dbReference type="AlphaFoldDB" id="A0A9W6CD51"/>
<evidence type="ECO:0000256" key="1">
    <source>
        <dbReference type="SAM" id="Phobius"/>
    </source>
</evidence>
<gene>
    <name evidence="3" type="ORF">Selli1_22100</name>
    <name evidence="4" type="ORF">Selli2_13630</name>
</gene>
<dbReference type="Proteomes" id="UP001145145">
    <property type="component" value="Unassembled WGS sequence"/>
</dbReference>
<dbReference type="InterPro" id="IPR038765">
    <property type="entry name" value="Papain-like_cys_pep_sf"/>
</dbReference>
<sequence>MSATVGAALKKIAVSLLTDKKVLKVVGGIVLGIIIIIVMPIVAIVSIFNGTIEFDTAELQQMVEQNLSAEEIAKLQGVEDTMYAIEDAMTAAGYDWQKVREAQVLYVTALYEFSFEPDFVNKLVGCFAPDQTDEQLIAAVNAAFGTDIDAAEFTQLMVGVNQEIVSVAQSQIGNEGGQPYWSWYGFESRVEWCACFVSWCADQCGYIDRGICPKFSLCSDGVNWFQQRNQWLAGTETPSPGMIIFFDWADNGQDGVSDHVGIVASVENGTVHTIEGNSGDACRERSYSVGYYEILGYGVLQVGDETDNSNNETPTQ</sequence>
<name>A0A9W6CD51_9FIRM</name>
<evidence type="ECO:0000313" key="5">
    <source>
        <dbReference type="Proteomes" id="UP001145094"/>
    </source>
</evidence>
<dbReference type="SUPFAM" id="SSF54001">
    <property type="entry name" value="Cysteine proteinases"/>
    <property type="match status" value="1"/>
</dbReference>
<dbReference type="EMBL" id="BSBO01000023">
    <property type="protein sequence ID" value="GLG05036.1"/>
    <property type="molecule type" value="Genomic_DNA"/>
</dbReference>
<reference evidence="4" key="3">
    <citation type="submission" date="2022-11" db="EMBL/GenBank/DDBJ databases">
        <title>Draft genome sequence of Sellimonas catena strain 18CBH55.</title>
        <authorList>
            <person name="Atsushi H."/>
            <person name="Moriya O."/>
            <person name="Mitsuo S."/>
        </authorList>
    </citation>
    <scope>NUCLEOTIDE SEQUENCE</scope>
    <source>
        <strain evidence="4">18CBH55</strain>
    </source>
</reference>
<accession>A0A9W6CD51</accession>
<protein>
    <recommendedName>
        <fullName evidence="2">Peptidase C51 domain-containing protein</fullName>
    </recommendedName>
</protein>
<evidence type="ECO:0000313" key="6">
    <source>
        <dbReference type="Proteomes" id="UP001145145"/>
    </source>
</evidence>
<reference evidence="4" key="4">
    <citation type="submission" date="2022-11" db="EMBL/GenBank/DDBJ databases">
        <title>Draft genome sequence of Sellimonas catena strain 18CBH55.</title>
        <authorList>
            <person name="Hisatomi A."/>
            <person name="Ohkuma M."/>
            <person name="Sakamoto M."/>
        </authorList>
    </citation>
    <scope>NUCLEOTIDE SEQUENCE</scope>
    <source>
        <strain evidence="4">18CBH55</strain>
    </source>
</reference>